<reference evidence="2 3" key="1">
    <citation type="submission" date="2024-03" db="EMBL/GenBank/DDBJ databases">
        <title>Sulfurimonas sp. HSL3-1.</title>
        <authorList>
            <person name="Wang S."/>
        </authorList>
    </citation>
    <scope>NUCLEOTIDE SEQUENCE [LARGE SCALE GENOMIC DNA]</scope>
    <source>
        <strain evidence="2 3">HSL3-1</strain>
    </source>
</reference>
<name>A0ABZ3H9G0_9BACT</name>
<feature type="signal peptide" evidence="1">
    <location>
        <begin position="1"/>
        <end position="27"/>
    </location>
</feature>
<evidence type="ECO:0000313" key="2">
    <source>
        <dbReference type="EMBL" id="XAU15150.1"/>
    </source>
</evidence>
<keyword evidence="3" id="KW-1185">Reference proteome</keyword>
<proteinExistence type="predicted"/>
<dbReference type="RefSeq" id="WP_345970227.1">
    <property type="nucleotide sequence ID" value="NZ_CP147920.1"/>
</dbReference>
<gene>
    <name evidence="2" type="ORF">WCY31_00255</name>
</gene>
<evidence type="ECO:0000256" key="1">
    <source>
        <dbReference type="SAM" id="SignalP"/>
    </source>
</evidence>
<organism evidence="2 3">
    <name type="scientific">Sulfurimonas diazotrophicus</name>
    <dbReference type="NCBI Taxonomy" id="3131939"/>
    <lineage>
        <taxon>Bacteria</taxon>
        <taxon>Pseudomonadati</taxon>
        <taxon>Campylobacterota</taxon>
        <taxon>Epsilonproteobacteria</taxon>
        <taxon>Campylobacterales</taxon>
        <taxon>Sulfurimonadaceae</taxon>
        <taxon>Sulfurimonas</taxon>
    </lineage>
</organism>
<dbReference type="EMBL" id="CP147920">
    <property type="protein sequence ID" value="XAU15150.1"/>
    <property type="molecule type" value="Genomic_DNA"/>
</dbReference>
<protein>
    <submittedName>
        <fullName evidence="2">Uncharacterized protein</fullName>
    </submittedName>
</protein>
<accession>A0ABZ3H9G0</accession>
<dbReference type="Proteomes" id="UP001447842">
    <property type="component" value="Chromosome"/>
</dbReference>
<evidence type="ECO:0000313" key="3">
    <source>
        <dbReference type="Proteomes" id="UP001447842"/>
    </source>
</evidence>
<feature type="chain" id="PRO_5046056935" evidence="1">
    <location>
        <begin position="28"/>
        <end position="101"/>
    </location>
</feature>
<keyword evidence="1" id="KW-0732">Signal</keyword>
<sequence>MKTLRQLLLSVLLSAFSFFVVHDYVMADVDTDTQYELCLAQSSTGALDLPTKIHEHIHSLMSIPEASPLPAADRPVALRSHTAAQQLHSYISPVPSKPPLA</sequence>